<evidence type="ECO:0000313" key="1">
    <source>
        <dbReference type="EMBL" id="QHT81606.1"/>
    </source>
</evidence>
<organism evidence="1">
    <name type="scientific">viral metagenome</name>
    <dbReference type="NCBI Taxonomy" id="1070528"/>
    <lineage>
        <taxon>unclassified sequences</taxon>
        <taxon>metagenomes</taxon>
        <taxon>organismal metagenomes</taxon>
    </lineage>
</organism>
<proteinExistence type="predicted"/>
<protein>
    <submittedName>
        <fullName evidence="1">Uncharacterized protein</fullName>
    </submittedName>
</protein>
<dbReference type="EMBL" id="MN739986">
    <property type="protein sequence ID" value="QHT81606.1"/>
    <property type="molecule type" value="Genomic_DNA"/>
</dbReference>
<reference evidence="1" key="1">
    <citation type="journal article" date="2020" name="Nature">
        <title>Giant virus diversity and host interactions through global metagenomics.</title>
        <authorList>
            <person name="Schulz F."/>
            <person name="Roux S."/>
            <person name="Paez-Espino D."/>
            <person name="Jungbluth S."/>
            <person name="Walsh D.A."/>
            <person name="Denef V.J."/>
            <person name="McMahon K.D."/>
            <person name="Konstantinidis K.T."/>
            <person name="Eloe-Fadrosh E.A."/>
            <person name="Kyrpides N.C."/>
            <person name="Woyke T."/>
        </authorList>
    </citation>
    <scope>NUCLEOTIDE SEQUENCE</scope>
    <source>
        <strain evidence="1">GVMAG-M-3300023184-13</strain>
    </source>
</reference>
<name>A0A6C0HN78_9ZZZZ</name>
<accession>A0A6C0HN78</accession>
<dbReference type="AlphaFoldDB" id="A0A6C0HN78"/>
<sequence length="60" mass="7209">MIKTKNIVKGIVKGSVKTKKANPRKTKWFNKRKSMHGGRKWWEVWKTKTPKNTLTDYKYK</sequence>